<keyword evidence="3" id="KW-1185">Reference proteome</keyword>
<reference evidence="2" key="2">
    <citation type="journal article" date="2023" name="Plants (Basel)">
        <title>Annotation of the Turnera subulata (Passifloraceae) Draft Genome Reveals the S-Locus Evolved after the Divergence of Turneroideae from Passifloroideae in a Stepwise Manner.</title>
        <authorList>
            <person name="Henning P.M."/>
            <person name="Roalson E.H."/>
            <person name="Mir W."/>
            <person name="McCubbin A.G."/>
            <person name="Shore J.S."/>
        </authorList>
    </citation>
    <scope>NUCLEOTIDE SEQUENCE</scope>
    <source>
        <strain evidence="2">F60SS</strain>
    </source>
</reference>
<dbReference type="PANTHER" id="PTHR33127:SF5">
    <property type="entry name" value="TRANSMEMBRANE PROTEIN"/>
    <property type="match status" value="1"/>
</dbReference>
<dbReference type="CDD" id="cd09917">
    <property type="entry name" value="F-box_SF"/>
    <property type="match status" value="1"/>
</dbReference>
<dbReference type="Pfam" id="PF00646">
    <property type="entry name" value="F-box"/>
    <property type="match status" value="1"/>
</dbReference>
<dbReference type="SUPFAM" id="SSF81383">
    <property type="entry name" value="F-box domain"/>
    <property type="match status" value="1"/>
</dbReference>
<dbReference type="PANTHER" id="PTHR33127">
    <property type="entry name" value="TRANSMEMBRANE PROTEIN"/>
    <property type="match status" value="1"/>
</dbReference>
<dbReference type="Gene3D" id="1.20.1280.50">
    <property type="match status" value="1"/>
</dbReference>
<proteinExistence type="predicted"/>
<dbReference type="Pfam" id="PF03478">
    <property type="entry name" value="Beta-prop_KIB1-4"/>
    <property type="match status" value="1"/>
</dbReference>
<feature type="domain" description="F-box" evidence="1">
    <location>
        <begin position="17"/>
        <end position="64"/>
    </location>
</feature>
<evidence type="ECO:0000313" key="3">
    <source>
        <dbReference type="Proteomes" id="UP001141552"/>
    </source>
</evidence>
<gene>
    <name evidence="2" type="ORF">Tsubulata_042864</name>
</gene>
<protein>
    <recommendedName>
        <fullName evidence="1">F-box domain-containing protein</fullName>
    </recommendedName>
</protein>
<evidence type="ECO:0000313" key="2">
    <source>
        <dbReference type="EMBL" id="KAJ4832876.1"/>
    </source>
</evidence>
<dbReference type="InterPro" id="IPR036047">
    <property type="entry name" value="F-box-like_dom_sf"/>
</dbReference>
<accession>A0A9Q0J7Z1</accession>
<organism evidence="2 3">
    <name type="scientific">Turnera subulata</name>
    <dbReference type="NCBI Taxonomy" id="218843"/>
    <lineage>
        <taxon>Eukaryota</taxon>
        <taxon>Viridiplantae</taxon>
        <taxon>Streptophyta</taxon>
        <taxon>Embryophyta</taxon>
        <taxon>Tracheophyta</taxon>
        <taxon>Spermatophyta</taxon>
        <taxon>Magnoliopsida</taxon>
        <taxon>eudicotyledons</taxon>
        <taxon>Gunneridae</taxon>
        <taxon>Pentapetalae</taxon>
        <taxon>rosids</taxon>
        <taxon>fabids</taxon>
        <taxon>Malpighiales</taxon>
        <taxon>Passifloraceae</taxon>
        <taxon>Turnera</taxon>
    </lineage>
</organism>
<comment type="caution">
    <text evidence="2">The sequence shown here is derived from an EMBL/GenBank/DDBJ whole genome shotgun (WGS) entry which is preliminary data.</text>
</comment>
<dbReference type="PROSITE" id="PS50181">
    <property type="entry name" value="FBOX"/>
    <property type="match status" value="1"/>
</dbReference>
<dbReference type="InterPro" id="IPR001810">
    <property type="entry name" value="F-box_dom"/>
</dbReference>
<dbReference type="InterPro" id="IPR005174">
    <property type="entry name" value="KIB1-4_b-propeller"/>
</dbReference>
<name>A0A9Q0J7Z1_9ROSI</name>
<dbReference type="SMART" id="SM00256">
    <property type="entry name" value="FBOX"/>
    <property type="match status" value="1"/>
</dbReference>
<evidence type="ECO:0000259" key="1">
    <source>
        <dbReference type="PROSITE" id="PS50181"/>
    </source>
</evidence>
<dbReference type="Proteomes" id="UP001141552">
    <property type="component" value="Unassembled WGS sequence"/>
</dbReference>
<dbReference type="AlphaFoldDB" id="A0A9Q0J7Z1"/>
<reference evidence="2" key="1">
    <citation type="submission" date="2022-02" db="EMBL/GenBank/DDBJ databases">
        <authorList>
            <person name="Henning P.M."/>
            <person name="McCubbin A.G."/>
            <person name="Shore J.S."/>
        </authorList>
    </citation>
    <scope>NUCLEOTIDE SEQUENCE</scope>
    <source>
        <strain evidence="2">F60SS</strain>
        <tissue evidence="2">Leaves</tissue>
    </source>
</reference>
<dbReference type="OrthoDB" id="1863935at2759"/>
<dbReference type="EMBL" id="JAKUCV010005055">
    <property type="protein sequence ID" value="KAJ4832876.1"/>
    <property type="molecule type" value="Genomic_DNA"/>
</dbReference>
<sequence>MELKSAKKKCEQAPTSFQRYDLLPDDALRLIFSKTSFVDHIRLKLVCKSWKKLLDGGDIKSASILPWIMFYRWRPVDGDEGLVKGLCKLYDPSHCKTYTLENGITKRGSGSKERHKFVGAGILESKFGWVLFQNRTSLFLYCPFTSEVIDLPELERPPALATFSSNPTSADCLFFAFRRDRMGGSAATDSISISLCRRGDHAWKTFQVLDSITGSSFIRGVAYSNGAFYCLFERGELGAFNVATEQWDMLFSKRWRYSYYLFESDGQLFSVQFITIKSWYGCRAGYSIWRYDFSSRNWVQGASPAGHLAAFTIPGIWLPMLITAAGEATQLAGLLRSCLSLHTV</sequence>